<sequence length="921" mass="101398">MSIPLESIKELANCQTSIKAGSTSDAEAASVSTIFLKPSLFTELFGNNTNTNVEQKRPDLSRYGYLSHIRRVDKEAFYSIVLSHRVGPFSETGPVPVIVHLVSLEGIEDLTLPLAAETQYVAIASLHSWSYTCMPPQSFDVESALRHLGETSTWLRATASAPVSDPDNQHVIDRMSDGYTLTKYRVQTGETTAAKFRGALTPKYIPHPSSTIWNMLSDSGMDLQILDEKLGLVDITYYSAWQLGKKMAIADRAFSTALTKLRATIHVLAMAQAKVNINREGVAASTSRVVGTPAKVQDDAILGNRTGDLVYRWISNKQEPVDLTLGNKALEDKYARNAQKAAQELAQSADGDEETIYNELNKPRNTDWAQVLTWILDKMFLSDIPSQYLVVDPNHLPLESLRFFHIDANWIDAFIDGALSVGSHVESRFDKVRASIKRLLNRYVTTPLPTGHLPPVPSFGFLMRSEIVSRFPDLRVTAEFDTPRIDPTLPSTLRQVVLSDGVLLCLLDVSPFSTGSSHLTGLKFTQPPHQQSFAIGQRLTLNELSTSYGRIYTTYDDANRGQPLCEPNLEVLRRNASTDATDPPVFRWGPNNSARTVQFPAWSDRLLELLQDSMPKDEGITCAGTTVNSAIVGIQLTMPINESHILTNPSLQPVQLPGSSEPRTFWVPDIPDWTDEPEKTDDNGGEEVPLLPIVAPLDPPDSQSRLTELAPATGPSPDQVCAMMHTPEMAKFVAALTGTPDLGPTTGPSDNPSYTLQISSNGSGAVEHDRSVCTVPMGERQDLVFSVTLANPDLEGEFFIDEIHVIIPMGAPSGEGKHACLMQQYDGPGPSMLSNLRFNVLASVEENGANMLFRLVPRTSGTGGVHFKLASEISFLLHRADINTFAEPERTALVTLVERYKLNETVRVHEFTKVHRVTMIR</sequence>
<name>A0A177CRC4_9PLEO</name>
<organism evidence="1 2">
    <name type="scientific">Paraphaeosphaeria sporulosa</name>
    <dbReference type="NCBI Taxonomy" id="1460663"/>
    <lineage>
        <taxon>Eukaryota</taxon>
        <taxon>Fungi</taxon>
        <taxon>Dikarya</taxon>
        <taxon>Ascomycota</taxon>
        <taxon>Pezizomycotina</taxon>
        <taxon>Dothideomycetes</taxon>
        <taxon>Pleosporomycetidae</taxon>
        <taxon>Pleosporales</taxon>
        <taxon>Massarineae</taxon>
        <taxon>Didymosphaeriaceae</taxon>
        <taxon>Paraphaeosphaeria</taxon>
    </lineage>
</organism>
<accession>A0A177CRC4</accession>
<dbReference type="Proteomes" id="UP000077069">
    <property type="component" value="Unassembled WGS sequence"/>
</dbReference>
<reference evidence="1 2" key="1">
    <citation type="submission" date="2016-05" db="EMBL/GenBank/DDBJ databases">
        <title>Comparative analysis of secretome profiles of manganese(II)-oxidizing ascomycete fungi.</title>
        <authorList>
            <consortium name="DOE Joint Genome Institute"/>
            <person name="Zeiner C.A."/>
            <person name="Purvine S.O."/>
            <person name="Zink E.M."/>
            <person name="Wu S."/>
            <person name="Pasa-Tolic L."/>
            <person name="Chaput D.L."/>
            <person name="Haridas S."/>
            <person name="Grigoriev I.V."/>
            <person name="Santelli C.M."/>
            <person name="Hansel C.M."/>
        </authorList>
    </citation>
    <scope>NUCLEOTIDE SEQUENCE [LARGE SCALE GENOMIC DNA]</scope>
    <source>
        <strain evidence="1 2">AP3s5-JAC2a</strain>
    </source>
</reference>
<dbReference type="GeneID" id="28760998"/>
<keyword evidence="2" id="KW-1185">Reference proteome</keyword>
<gene>
    <name evidence="1" type="ORF">CC84DRAFT_1160501</name>
</gene>
<protein>
    <submittedName>
        <fullName evidence="1">Uncharacterized protein</fullName>
    </submittedName>
</protein>
<dbReference type="AlphaFoldDB" id="A0A177CRC4"/>
<proteinExistence type="predicted"/>
<evidence type="ECO:0000313" key="1">
    <source>
        <dbReference type="EMBL" id="OAG09327.1"/>
    </source>
</evidence>
<dbReference type="RefSeq" id="XP_018039692.1">
    <property type="nucleotide sequence ID" value="XM_018177512.1"/>
</dbReference>
<dbReference type="OrthoDB" id="3029913at2759"/>
<evidence type="ECO:0000313" key="2">
    <source>
        <dbReference type="Proteomes" id="UP000077069"/>
    </source>
</evidence>
<dbReference type="EMBL" id="KV441549">
    <property type="protein sequence ID" value="OAG09327.1"/>
    <property type="molecule type" value="Genomic_DNA"/>
</dbReference>
<dbReference type="InParanoid" id="A0A177CRC4"/>